<evidence type="ECO:0000256" key="6">
    <source>
        <dbReference type="ARBA" id="ARBA00022553"/>
    </source>
</evidence>
<evidence type="ECO:0000256" key="17">
    <source>
        <dbReference type="SAM" id="MobiDB-lite"/>
    </source>
</evidence>
<feature type="domain" description="SET" evidence="18">
    <location>
        <begin position="92"/>
        <end position="206"/>
    </location>
</feature>
<dbReference type="Pfam" id="PF17907">
    <property type="entry name" value="AWS"/>
    <property type="match status" value="1"/>
</dbReference>
<feature type="compositionally biased region" description="Basic and acidic residues" evidence="17">
    <location>
        <begin position="547"/>
        <end position="567"/>
    </location>
</feature>
<evidence type="ECO:0000256" key="15">
    <source>
        <dbReference type="ARBA" id="ARBA00023163"/>
    </source>
</evidence>
<keyword evidence="7" id="KW-0489">Methyltransferase</keyword>
<evidence type="ECO:0000256" key="1">
    <source>
        <dbReference type="ARBA" id="ARBA00004123"/>
    </source>
</evidence>
<dbReference type="GO" id="GO:0005694">
    <property type="term" value="C:chromosome"/>
    <property type="evidence" value="ECO:0007669"/>
    <property type="project" value="UniProtKB-SubCell"/>
</dbReference>
<reference evidence="21" key="1">
    <citation type="submission" date="2025-08" db="UniProtKB">
        <authorList>
            <consortium name="Ensembl"/>
        </authorList>
    </citation>
    <scope>IDENTIFICATION</scope>
</reference>
<feature type="compositionally biased region" description="Basic and acidic residues" evidence="17">
    <location>
        <begin position="515"/>
        <end position="528"/>
    </location>
</feature>
<dbReference type="SUPFAM" id="SSF82199">
    <property type="entry name" value="SET domain"/>
    <property type="match status" value="1"/>
</dbReference>
<dbReference type="PROSITE" id="PS51215">
    <property type="entry name" value="AWS"/>
    <property type="match status" value="1"/>
</dbReference>
<feature type="region of interest" description="Disordered" evidence="17">
    <location>
        <begin position="472"/>
        <end position="534"/>
    </location>
</feature>
<evidence type="ECO:0000256" key="7">
    <source>
        <dbReference type="ARBA" id="ARBA00022603"/>
    </source>
</evidence>
<evidence type="ECO:0000256" key="10">
    <source>
        <dbReference type="ARBA" id="ARBA00022723"/>
    </source>
</evidence>
<keyword evidence="5" id="KW-0217">Developmental protein</keyword>
<dbReference type="Ensembl" id="ENSMMNT00015017920.1">
    <property type="protein sequence ID" value="ENSMMNP00015016319.1"/>
    <property type="gene ID" value="ENSMMNG00015012036.1"/>
</dbReference>
<evidence type="ECO:0000256" key="13">
    <source>
        <dbReference type="ARBA" id="ARBA00022853"/>
    </source>
</evidence>
<evidence type="ECO:0000256" key="3">
    <source>
        <dbReference type="ARBA" id="ARBA00012178"/>
    </source>
</evidence>
<feature type="compositionally biased region" description="Polar residues" evidence="17">
    <location>
        <begin position="383"/>
        <end position="402"/>
    </location>
</feature>
<keyword evidence="8" id="KW-0808">Transferase</keyword>
<feature type="domain" description="Post-SET" evidence="19">
    <location>
        <begin position="213"/>
        <end position="229"/>
    </location>
</feature>
<dbReference type="FunFam" id="2.170.270.10:FF:000016">
    <property type="entry name" value="Histone-lysine N-methyltransferase"/>
    <property type="match status" value="1"/>
</dbReference>
<evidence type="ECO:0000256" key="5">
    <source>
        <dbReference type="ARBA" id="ARBA00022473"/>
    </source>
</evidence>
<feature type="compositionally biased region" description="Basic and acidic residues" evidence="17">
    <location>
        <begin position="484"/>
        <end position="496"/>
    </location>
</feature>
<keyword evidence="22" id="KW-1185">Reference proteome</keyword>
<feature type="domain" description="AWS" evidence="20">
    <location>
        <begin position="44"/>
        <end position="98"/>
    </location>
</feature>
<dbReference type="InterPro" id="IPR001214">
    <property type="entry name" value="SET_dom"/>
</dbReference>
<dbReference type="GO" id="GO:0140955">
    <property type="term" value="F:histone H3K36 trimethyltransferase activity"/>
    <property type="evidence" value="ECO:0007669"/>
    <property type="project" value="UniProtKB-EC"/>
</dbReference>
<dbReference type="InterPro" id="IPR044437">
    <property type="entry name" value="SETD2/Set2_SET"/>
</dbReference>
<dbReference type="InterPro" id="IPR046341">
    <property type="entry name" value="SET_dom_sf"/>
</dbReference>
<comment type="subcellular location">
    <subcellularLocation>
        <location evidence="2">Chromosome</location>
    </subcellularLocation>
    <subcellularLocation>
        <location evidence="1">Nucleus</location>
    </subcellularLocation>
</comment>
<keyword evidence="10" id="KW-0479">Metal-binding</keyword>
<dbReference type="PROSITE" id="PS50868">
    <property type="entry name" value="POST_SET"/>
    <property type="match status" value="1"/>
</dbReference>
<evidence type="ECO:0000256" key="4">
    <source>
        <dbReference type="ARBA" id="ARBA00022454"/>
    </source>
</evidence>
<dbReference type="InterPro" id="IPR035441">
    <property type="entry name" value="TFIIS/LEDGF_dom_sf"/>
</dbReference>
<dbReference type="EC" id="2.1.1.359" evidence="3"/>
<keyword evidence="15" id="KW-0804">Transcription</keyword>
<evidence type="ECO:0000313" key="21">
    <source>
        <dbReference type="Ensembl" id="ENSMMNP00015016319.1"/>
    </source>
</evidence>
<dbReference type="CDD" id="cd19172">
    <property type="entry name" value="SET_SETD2"/>
    <property type="match status" value="1"/>
</dbReference>
<dbReference type="PROSITE" id="PS50280">
    <property type="entry name" value="SET"/>
    <property type="match status" value="1"/>
</dbReference>
<keyword evidence="4" id="KW-0158">Chromosome</keyword>
<keyword evidence="11" id="KW-0221">Differentiation</keyword>
<dbReference type="AlphaFoldDB" id="A0A8C6BIP2"/>
<keyword evidence="13" id="KW-0156">Chromatin regulator</keyword>
<evidence type="ECO:0000256" key="8">
    <source>
        <dbReference type="ARBA" id="ARBA00022679"/>
    </source>
</evidence>
<keyword evidence="14" id="KW-0805">Transcription regulation</keyword>
<dbReference type="GO" id="GO:0032259">
    <property type="term" value="P:methylation"/>
    <property type="evidence" value="ECO:0007669"/>
    <property type="project" value="UniProtKB-KW"/>
</dbReference>
<dbReference type="Proteomes" id="UP000694561">
    <property type="component" value="Unplaced"/>
</dbReference>
<dbReference type="GO" id="GO:0030154">
    <property type="term" value="P:cell differentiation"/>
    <property type="evidence" value="ECO:0007669"/>
    <property type="project" value="UniProtKB-KW"/>
</dbReference>
<dbReference type="Gene3D" id="1.20.930.10">
    <property type="entry name" value="Conserved domain common to transcription factors TFIIS, elongin A, CRSP70"/>
    <property type="match status" value="1"/>
</dbReference>
<accession>A0A8C6BIP2</accession>
<proteinExistence type="predicted"/>
<feature type="region of interest" description="Disordered" evidence="17">
    <location>
        <begin position="374"/>
        <end position="402"/>
    </location>
</feature>
<protein>
    <recommendedName>
        <fullName evidence="3">[histone H3]-lysine(36) N-trimethyltransferase</fullName>
        <ecNumber evidence="3">2.1.1.359</ecNumber>
    </recommendedName>
</protein>
<feature type="region of interest" description="Disordered" evidence="17">
    <location>
        <begin position="547"/>
        <end position="574"/>
    </location>
</feature>
<dbReference type="GO" id="GO:0046872">
    <property type="term" value="F:metal ion binding"/>
    <property type="evidence" value="ECO:0007669"/>
    <property type="project" value="UniProtKB-KW"/>
</dbReference>
<dbReference type="InterPro" id="IPR006560">
    <property type="entry name" value="AWS_dom"/>
</dbReference>
<dbReference type="PANTHER" id="PTHR46711:SF1">
    <property type="entry name" value="HISTONE-LYSINE N-METHYLTRANSFERASE SETD2"/>
    <property type="match status" value="1"/>
</dbReference>
<evidence type="ECO:0000259" key="20">
    <source>
        <dbReference type="PROSITE" id="PS51215"/>
    </source>
</evidence>
<evidence type="ECO:0000256" key="12">
    <source>
        <dbReference type="ARBA" id="ARBA00022833"/>
    </source>
</evidence>
<evidence type="ECO:0000256" key="9">
    <source>
        <dbReference type="ARBA" id="ARBA00022691"/>
    </source>
</evidence>
<dbReference type="InterPro" id="IPR042294">
    <property type="entry name" value="SETD2_animal"/>
</dbReference>
<dbReference type="Pfam" id="PF00856">
    <property type="entry name" value="SET"/>
    <property type="match status" value="1"/>
</dbReference>
<organism evidence="21 22">
    <name type="scientific">Monodon monoceros</name>
    <name type="common">Narwhal</name>
    <name type="synonym">Ceratodon monodon</name>
    <dbReference type="NCBI Taxonomy" id="40151"/>
    <lineage>
        <taxon>Eukaryota</taxon>
        <taxon>Metazoa</taxon>
        <taxon>Chordata</taxon>
        <taxon>Craniata</taxon>
        <taxon>Vertebrata</taxon>
        <taxon>Euteleostomi</taxon>
        <taxon>Mammalia</taxon>
        <taxon>Eutheria</taxon>
        <taxon>Laurasiatheria</taxon>
        <taxon>Artiodactyla</taxon>
        <taxon>Whippomorpha</taxon>
        <taxon>Cetacea</taxon>
        <taxon>Odontoceti</taxon>
        <taxon>Monodontidae</taxon>
        <taxon>Monodon</taxon>
    </lineage>
</organism>
<name>A0A8C6BIP2_MONMO</name>
<dbReference type="GeneTree" id="ENSGT00940000160086"/>
<dbReference type="FunFam" id="1.20.930.10:FF:000004">
    <property type="entry name" value="Histone-lysine N-methyltransferase"/>
    <property type="match status" value="1"/>
</dbReference>
<dbReference type="SMART" id="SM00317">
    <property type="entry name" value="SET"/>
    <property type="match status" value="1"/>
</dbReference>
<evidence type="ECO:0000256" key="16">
    <source>
        <dbReference type="ARBA" id="ARBA00023242"/>
    </source>
</evidence>
<keyword evidence="6" id="KW-0597">Phosphoprotein</keyword>
<evidence type="ECO:0000256" key="14">
    <source>
        <dbReference type="ARBA" id="ARBA00023015"/>
    </source>
</evidence>
<keyword evidence="12" id="KW-0862">Zinc</keyword>
<reference evidence="21" key="2">
    <citation type="submission" date="2025-09" db="UniProtKB">
        <authorList>
            <consortium name="Ensembl"/>
        </authorList>
    </citation>
    <scope>IDENTIFICATION</scope>
</reference>
<dbReference type="GO" id="GO:0005634">
    <property type="term" value="C:nucleus"/>
    <property type="evidence" value="ECO:0007669"/>
    <property type="project" value="UniProtKB-SubCell"/>
</dbReference>
<evidence type="ECO:0000256" key="11">
    <source>
        <dbReference type="ARBA" id="ARBA00022782"/>
    </source>
</evidence>
<evidence type="ECO:0000259" key="18">
    <source>
        <dbReference type="PROSITE" id="PS50280"/>
    </source>
</evidence>
<feature type="compositionally biased region" description="Acidic residues" evidence="17">
    <location>
        <begin position="497"/>
        <end position="514"/>
    </location>
</feature>
<dbReference type="Gene3D" id="2.170.270.10">
    <property type="entry name" value="SET domain"/>
    <property type="match status" value="1"/>
</dbReference>
<dbReference type="GO" id="GO:0010468">
    <property type="term" value="P:regulation of gene expression"/>
    <property type="evidence" value="ECO:0007669"/>
    <property type="project" value="TreeGrafter"/>
</dbReference>
<evidence type="ECO:0000313" key="22">
    <source>
        <dbReference type="Proteomes" id="UP000694561"/>
    </source>
</evidence>
<keyword evidence="9" id="KW-0949">S-adenosyl-L-methionine</keyword>
<dbReference type="SMART" id="SM00508">
    <property type="entry name" value="PostSET"/>
    <property type="match status" value="1"/>
</dbReference>
<sequence length="574" mass="65954">MEDFRDPERWKECAKQGKMPSYFDLIEENVYLTEREKNKSHRDFKRMQCECTPLSKDERAQGEIACGEDCLNRLLMIECSSRCPNGDYCSNRRFQRKQHADGLRAAKDLPSNTFVLEYCGEVLDHKEFKARVKEYAQNKTIHYYFMALKNDEIIDATQKGNCSRFMNHSCEPNCETQKWTVNGQLRVGIFTTKLVPSGSELTFDYQFQRYGKEAQRCFCGSANCRGYLGGENRVSLRAAGRKMKKERSRKKDSVDGELEALMENGEGLSDKNQVLSLSWLMVRIETLEQKLTCLKLIQNTHSQSCLKYFLERHGLPLLWIWMAELRDGRESNQKLQEEIIKTLEHLPIPTENMLEESKVLPIIQRWSQTKTAVPQLSKGDGYSSKNTSHAHTPLNTPDLSTKLSIEADTDTPKKLMFRRLKIISENGMDSKDGKEDLDQLENVPIEEEEQQLLTQQLPESKVDSDIAVEAIKLPTSEPEADTEIEPKESNGTKLDEPIAEETPSQDEEEGVSDVESERSQEQPHKTVDISDLATKLLDSWKDLKEVYRIPKKRQTEKETNKYSEKRCPSSSSSA</sequence>
<evidence type="ECO:0000259" key="19">
    <source>
        <dbReference type="PROSITE" id="PS50868"/>
    </source>
</evidence>
<dbReference type="InterPro" id="IPR003616">
    <property type="entry name" value="Post-SET_dom"/>
</dbReference>
<dbReference type="SMART" id="SM00570">
    <property type="entry name" value="AWS"/>
    <property type="match status" value="1"/>
</dbReference>
<keyword evidence="16" id="KW-0539">Nucleus</keyword>
<evidence type="ECO:0000256" key="2">
    <source>
        <dbReference type="ARBA" id="ARBA00004286"/>
    </source>
</evidence>
<dbReference type="PANTHER" id="PTHR46711">
    <property type="entry name" value="HISTONE-LYSINE N-METHYLTRANSFERASE SETD2"/>
    <property type="match status" value="1"/>
</dbReference>